<organism evidence="9 10">
    <name type="scientific">Hibiscus syriacus</name>
    <name type="common">Rose of Sharon</name>
    <dbReference type="NCBI Taxonomy" id="106335"/>
    <lineage>
        <taxon>Eukaryota</taxon>
        <taxon>Viridiplantae</taxon>
        <taxon>Streptophyta</taxon>
        <taxon>Embryophyta</taxon>
        <taxon>Tracheophyta</taxon>
        <taxon>Spermatophyta</taxon>
        <taxon>Magnoliopsida</taxon>
        <taxon>eudicotyledons</taxon>
        <taxon>Gunneridae</taxon>
        <taxon>Pentapetalae</taxon>
        <taxon>rosids</taxon>
        <taxon>malvids</taxon>
        <taxon>Malvales</taxon>
        <taxon>Malvaceae</taxon>
        <taxon>Malvoideae</taxon>
        <taxon>Hibiscus</taxon>
    </lineage>
</organism>
<proteinExistence type="inferred from homology"/>
<evidence type="ECO:0000256" key="3">
    <source>
        <dbReference type="ARBA" id="ARBA00022603"/>
    </source>
</evidence>
<dbReference type="GO" id="GO:0005768">
    <property type="term" value="C:endosome"/>
    <property type="evidence" value="ECO:0007669"/>
    <property type="project" value="TreeGrafter"/>
</dbReference>
<dbReference type="AlphaFoldDB" id="A0A6A2YN27"/>
<sequence>MGINWLSIRNVMDMKAVYGGFATELKDLNLWVMNVVPIRSPDTLPIIYERSFGMYHNWCESFSTYPRSYNLLHADHLFSKLKKRCNITSVVAEVGRILRPEGMLIVRDYVETINELESILRSMQREVLTTFSKDKEGFFCVQKSMWRPKVVETMRMPLLRRAFLSLFGDNCLHLYGQAFNFG</sequence>
<keyword evidence="10" id="KW-1185">Reference proteome</keyword>
<dbReference type="InterPro" id="IPR004159">
    <property type="entry name" value="Put_SAM_MeTrfase"/>
</dbReference>
<dbReference type="PANTHER" id="PTHR10108:SF1130">
    <property type="entry name" value="METHYLTRANSFERASE PMT26-RELATED"/>
    <property type="match status" value="1"/>
</dbReference>
<evidence type="ECO:0000256" key="5">
    <source>
        <dbReference type="ARBA" id="ARBA00022968"/>
    </source>
</evidence>
<dbReference type="InterPro" id="IPR029063">
    <property type="entry name" value="SAM-dependent_MTases_sf"/>
</dbReference>
<evidence type="ECO:0000256" key="7">
    <source>
        <dbReference type="ARBA" id="ARBA00037847"/>
    </source>
</evidence>
<dbReference type="EMBL" id="VEPZ02001321">
    <property type="protein sequence ID" value="KAE8680719.1"/>
    <property type="molecule type" value="Genomic_DNA"/>
</dbReference>
<evidence type="ECO:0000256" key="2">
    <source>
        <dbReference type="ARBA" id="ARBA00008361"/>
    </source>
</evidence>
<dbReference type="GO" id="GO:0016020">
    <property type="term" value="C:membrane"/>
    <property type="evidence" value="ECO:0007669"/>
    <property type="project" value="UniProtKB-SubCell"/>
</dbReference>
<evidence type="ECO:0000256" key="1">
    <source>
        <dbReference type="ARBA" id="ARBA00004606"/>
    </source>
</evidence>
<name>A0A6A2YN27_HIBSY</name>
<protein>
    <recommendedName>
        <fullName evidence="8">Methyltransferase</fullName>
        <ecNumber evidence="8">2.1.1.-</ecNumber>
    </recommendedName>
</protein>
<comment type="similarity">
    <text evidence="2 8">Belongs to the methyltransferase superfamily.</text>
</comment>
<evidence type="ECO:0000256" key="8">
    <source>
        <dbReference type="RuleBase" id="RU366043"/>
    </source>
</evidence>
<keyword evidence="4 8" id="KW-0808">Transferase</keyword>
<keyword evidence="5 8" id="KW-0735">Signal-anchor</keyword>
<dbReference type="Proteomes" id="UP000436088">
    <property type="component" value="Unassembled WGS sequence"/>
</dbReference>
<comment type="caution">
    <text evidence="9">The sequence shown here is derived from an EMBL/GenBank/DDBJ whole genome shotgun (WGS) entry which is preliminary data.</text>
</comment>
<dbReference type="EC" id="2.1.1.-" evidence="8"/>
<evidence type="ECO:0000313" key="10">
    <source>
        <dbReference type="Proteomes" id="UP000436088"/>
    </source>
</evidence>
<dbReference type="GO" id="GO:0008168">
    <property type="term" value="F:methyltransferase activity"/>
    <property type="evidence" value="ECO:0007669"/>
    <property type="project" value="UniProtKB-UniRule"/>
</dbReference>
<keyword evidence="3 8" id="KW-0489">Methyltransferase</keyword>
<reference evidence="9" key="1">
    <citation type="submission" date="2019-09" db="EMBL/GenBank/DDBJ databases">
        <title>Draft genome information of white flower Hibiscus syriacus.</title>
        <authorList>
            <person name="Kim Y.-M."/>
        </authorList>
    </citation>
    <scope>NUCLEOTIDE SEQUENCE [LARGE SCALE GENOMIC DNA]</scope>
    <source>
        <strain evidence="9">YM2019G1</strain>
    </source>
</reference>
<evidence type="ECO:0000313" key="9">
    <source>
        <dbReference type="EMBL" id="KAE8680719.1"/>
    </source>
</evidence>
<evidence type="ECO:0000256" key="6">
    <source>
        <dbReference type="ARBA" id="ARBA00023180"/>
    </source>
</evidence>
<evidence type="ECO:0000256" key="4">
    <source>
        <dbReference type="ARBA" id="ARBA00022679"/>
    </source>
</evidence>
<keyword evidence="6 8" id="KW-0325">Glycoprotein</keyword>
<accession>A0A6A2YN27</accession>
<dbReference type="GO" id="GO:0005802">
    <property type="term" value="C:trans-Golgi network"/>
    <property type="evidence" value="ECO:0007669"/>
    <property type="project" value="TreeGrafter"/>
</dbReference>
<gene>
    <name evidence="9" type="ORF">F3Y22_tig00111372pilonHSYRG00225</name>
</gene>
<keyword evidence="5 8" id="KW-0812">Transmembrane</keyword>
<dbReference type="SUPFAM" id="SSF53335">
    <property type="entry name" value="S-adenosyl-L-methionine-dependent methyltransferases"/>
    <property type="match status" value="1"/>
</dbReference>
<comment type="subcellular location">
    <subcellularLocation>
        <location evidence="7">Endomembrane system</location>
        <topology evidence="7">Single-pass membrane protein</topology>
    </subcellularLocation>
    <subcellularLocation>
        <location evidence="1 8">Membrane</location>
        <topology evidence="1 8">Single-pass type II membrane protein</topology>
    </subcellularLocation>
</comment>
<dbReference type="PANTHER" id="PTHR10108">
    <property type="entry name" value="SAM-DEPENDENT METHYLTRANSFERASE"/>
    <property type="match status" value="1"/>
</dbReference>
<dbReference type="Pfam" id="PF03141">
    <property type="entry name" value="Methyltransf_29"/>
    <property type="match status" value="1"/>
</dbReference>
<dbReference type="GO" id="GO:0032259">
    <property type="term" value="P:methylation"/>
    <property type="evidence" value="ECO:0007669"/>
    <property type="project" value="UniProtKB-KW"/>
</dbReference>